<feature type="non-terminal residue" evidence="2">
    <location>
        <position position="1"/>
    </location>
</feature>
<name>A0A0S2EGP6_9REOV</name>
<dbReference type="EMBL" id="KT429745">
    <property type="protein sequence ID" value="ALN70040.1"/>
    <property type="molecule type" value="mRNA"/>
</dbReference>
<proteinExistence type="evidence at transcript level"/>
<accession>A0A0S2EGP6</accession>
<sequence>RLTYYNLLKLTTTTMAESITFGGPSRKLDLVASGSKPITVTVTVGDLGCSIYGTVPRGTDEFVTSDRYLAMCRHLLVFKPTLNNGTLTHYTAFSAIRSMISPLGFGVMRNVDVVEKQCAIIEALERRGMLNEVKDAAAELPLQLDVTDTSTHVDPAIIDSLPPLIQNEVAAGLTPLELPAITMVQTAPLITPALGMENDDFNLSRYFFASGFIDQASRIGGTVNDEYVKGFMQALPRFNDDGSIRVDCDVLTCLCSRDEDLSVLTPLSVNTTAVSDMFELSHDHQPMAYLRTVYVEDYIASHLESLKNRETATPLVLKLSAVNSVTPKALIALVESKATDSIFNQADKRWMIGLDPMFSECWPGAIALLSMLFDHKVDYWSVRCRFILRSALIGMSDDDAHPRVQMMRMHYSLTTPTTWYSTRGVYSAEGRSKIHYASGDRMRLGLRVGEVRDRQVTMLEDLSTIHSMDVANMKDQVIQKDVQLKALTEAMSQKDSLIDSLRADVAGLTERAVLVQAEHLTTIADMEVRRVQSEDKARIGIDAANRRAGEAIESAHLLTEEFSKCLSSDFLMVKPLSERNQCPVPLLESVWPALCQRYIQNMQLVDEIWTNKLADATDTIATEMAEETMRIIAERDCQAMVMPVVEAPKPQRKPRIYEPSDDDLERTSVSSTSSEKKKRVIWSRSATRVPRTDVDFSAITAARRDEHFELGMPREGRYPVHSGIPGSVRATMTRGLAIDSMSEFPKIIDFGGSDDWDVGVNNVLRG</sequence>
<evidence type="ECO:0000256" key="1">
    <source>
        <dbReference type="SAM" id="MobiDB-lite"/>
    </source>
</evidence>
<organism evidence="2">
    <name type="scientific">Piscine orthoreovirus</name>
    <dbReference type="NCBI Taxonomy" id="1157337"/>
    <lineage>
        <taxon>Viruses</taxon>
        <taxon>Riboviria</taxon>
        <taxon>Orthornavirae</taxon>
        <taxon>Duplornaviricota</taxon>
        <taxon>Resentoviricetes</taxon>
        <taxon>Reovirales</taxon>
        <taxon>Spinareoviridae</taxon>
        <taxon>Orthoreovirus</taxon>
        <taxon>Orthoreovirus piscis</taxon>
    </lineage>
</organism>
<evidence type="ECO:0000313" key="2">
    <source>
        <dbReference type="EMBL" id="ALN70040.1"/>
    </source>
</evidence>
<protein>
    <submittedName>
        <fullName evidence="2">Non-structural factory protein</fullName>
    </submittedName>
</protein>
<feature type="region of interest" description="Disordered" evidence="1">
    <location>
        <begin position="648"/>
        <end position="677"/>
    </location>
</feature>
<reference evidence="2" key="1">
    <citation type="journal article" date="2015" name="PLoS ONE">
        <title>Piscine Reovirus: Genomic and Molecular Phylogenetic Analysis from Farmed and Wild Salmonids Collected on the Canada/US Pacific Coast.</title>
        <authorList>
            <person name="Siah A."/>
            <person name="Morrison D.B."/>
            <person name="Fringuelli E."/>
            <person name="Savage P."/>
            <person name="Richmond Z."/>
            <person name="Johns R."/>
            <person name="Purcell M.K."/>
            <person name="Johnson S.C."/>
            <person name="Saksida S.M."/>
        </authorList>
    </citation>
    <scope>NUCLEOTIDE SEQUENCE</scope>
    <source>
        <strain evidence="2">BCJ31915_13</strain>
    </source>
</reference>